<dbReference type="InterPro" id="IPR002048">
    <property type="entry name" value="EF_hand_dom"/>
</dbReference>
<evidence type="ECO:0000313" key="4">
    <source>
        <dbReference type="EMBL" id="KAK0060197.1"/>
    </source>
</evidence>
<dbReference type="InterPro" id="IPR011992">
    <property type="entry name" value="EF-hand-dom_pair"/>
</dbReference>
<dbReference type="SUPFAM" id="SSF47473">
    <property type="entry name" value="EF-hand"/>
    <property type="match status" value="1"/>
</dbReference>
<dbReference type="PANTHER" id="PTHR46394:SF1">
    <property type="entry name" value="PNPLA DOMAIN-CONTAINING PROTEIN"/>
    <property type="match status" value="1"/>
</dbReference>
<accession>A0AAD8FCR7</accession>
<keyword evidence="5" id="KW-1185">Reference proteome</keyword>
<keyword evidence="1" id="KW-0106">Calcium</keyword>
<protein>
    <recommendedName>
        <fullName evidence="3">EF-hand domain-containing protein</fullName>
    </recommendedName>
</protein>
<dbReference type="PROSITE" id="PS50222">
    <property type="entry name" value="EF_HAND_2"/>
    <property type="match status" value="1"/>
</dbReference>
<feature type="domain" description="EF-hand" evidence="3">
    <location>
        <begin position="172"/>
        <end position="207"/>
    </location>
</feature>
<dbReference type="Proteomes" id="UP001233172">
    <property type="component" value="Unassembled WGS sequence"/>
</dbReference>
<dbReference type="PROSITE" id="PS00018">
    <property type="entry name" value="EF_HAND_1"/>
    <property type="match status" value="1"/>
</dbReference>
<evidence type="ECO:0000259" key="3">
    <source>
        <dbReference type="PROSITE" id="PS50222"/>
    </source>
</evidence>
<dbReference type="PANTHER" id="PTHR46394">
    <property type="entry name" value="ANNEXIN"/>
    <property type="match status" value="1"/>
</dbReference>
<dbReference type="InterPro" id="IPR052580">
    <property type="entry name" value="Lipid_Hydrolase"/>
</dbReference>
<dbReference type="GO" id="GO:0005509">
    <property type="term" value="F:calcium ion binding"/>
    <property type="evidence" value="ECO:0007669"/>
    <property type="project" value="InterPro"/>
</dbReference>
<dbReference type="Gene3D" id="1.10.238.10">
    <property type="entry name" value="EF-hand"/>
    <property type="match status" value="1"/>
</dbReference>
<gene>
    <name evidence="4" type="ORF">Bpfe_010384</name>
</gene>
<evidence type="ECO:0000313" key="5">
    <source>
        <dbReference type="Proteomes" id="UP001233172"/>
    </source>
</evidence>
<feature type="non-terminal residue" evidence="4">
    <location>
        <position position="1"/>
    </location>
</feature>
<dbReference type="AlphaFoldDB" id="A0AAD8FCR7"/>
<feature type="region of interest" description="Disordered" evidence="2">
    <location>
        <begin position="424"/>
        <end position="450"/>
    </location>
</feature>
<dbReference type="EMBL" id="JASAOG010000037">
    <property type="protein sequence ID" value="KAK0060197.1"/>
    <property type="molecule type" value="Genomic_DNA"/>
</dbReference>
<reference evidence="4" key="2">
    <citation type="submission" date="2023-04" db="EMBL/GenBank/DDBJ databases">
        <authorList>
            <person name="Bu L."/>
            <person name="Lu L."/>
            <person name="Laidemitt M.R."/>
            <person name="Zhang S.M."/>
            <person name="Mutuku M."/>
            <person name="Mkoji G."/>
            <person name="Steinauer M."/>
            <person name="Loker E.S."/>
        </authorList>
    </citation>
    <scope>NUCLEOTIDE SEQUENCE</scope>
    <source>
        <strain evidence="4">KasaAsao</strain>
        <tissue evidence="4">Whole Snail</tissue>
    </source>
</reference>
<evidence type="ECO:0000256" key="1">
    <source>
        <dbReference type="ARBA" id="ARBA00022837"/>
    </source>
</evidence>
<organism evidence="4 5">
    <name type="scientific">Biomphalaria pfeifferi</name>
    <name type="common">Bloodfluke planorb</name>
    <name type="synonym">Freshwater snail</name>
    <dbReference type="NCBI Taxonomy" id="112525"/>
    <lineage>
        <taxon>Eukaryota</taxon>
        <taxon>Metazoa</taxon>
        <taxon>Spiralia</taxon>
        <taxon>Lophotrochozoa</taxon>
        <taxon>Mollusca</taxon>
        <taxon>Gastropoda</taxon>
        <taxon>Heterobranchia</taxon>
        <taxon>Euthyneura</taxon>
        <taxon>Panpulmonata</taxon>
        <taxon>Hygrophila</taxon>
        <taxon>Lymnaeoidea</taxon>
        <taxon>Planorbidae</taxon>
        <taxon>Biomphalaria</taxon>
    </lineage>
</organism>
<proteinExistence type="predicted"/>
<name>A0AAD8FCR7_BIOPF</name>
<reference evidence="4" key="1">
    <citation type="journal article" date="2023" name="PLoS Negl. Trop. Dis.">
        <title>A genome sequence for Biomphalaria pfeifferi, the major vector snail for the human-infecting parasite Schistosoma mansoni.</title>
        <authorList>
            <person name="Bu L."/>
            <person name="Lu L."/>
            <person name="Laidemitt M.R."/>
            <person name="Zhang S.M."/>
            <person name="Mutuku M."/>
            <person name="Mkoji G."/>
            <person name="Steinauer M."/>
            <person name="Loker E.S."/>
        </authorList>
    </citation>
    <scope>NUCLEOTIDE SEQUENCE</scope>
    <source>
        <strain evidence="4">KasaAsao</strain>
    </source>
</reference>
<comment type="caution">
    <text evidence="4">The sequence shown here is derived from an EMBL/GenBank/DDBJ whole genome shotgun (WGS) entry which is preliminary data.</text>
</comment>
<feature type="compositionally biased region" description="Basic and acidic residues" evidence="2">
    <location>
        <begin position="431"/>
        <end position="441"/>
    </location>
</feature>
<sequence length="473" mass="54221">LFRAVKHTLYGYTDIFVDGGVLCNYPIHCFDGWWLSMEPEDNFLERLQPLEDIPRLLERTERFGIYNEKTLGMQLYSDNEQDLLKYQLENLRHGVELQDLPNTKLARAKIRKKKLQLKTDREHRRLVHAMNAFLRSLRRHNTDRNDTISRSELLAALQDENFFPLSKRLVLFGDVDSEIILEYLDKDSNGQISYNELLSFMEETGINMQYRFLGYQRRIIRSLPSFLETLQATLLTNVKRVYVDVSTLFVQATLLTNVKRVYVDEKDLKRTVGINTGHVGTTDFVLEPEDIKFVIERGRRSMEAFLKYYVASYHLKKKPEYKNLQDLRKNSKGSLISSSSNQSLGSSDAVALEVALPPVPSLSLTDQMSQSENAESTAASPVKIKSTKTVTYSENVVRINDTPESSENTDADLSETTQLLGDKCKLGSSDTTEHKYVKPREPFTSTSSTARQIKLNQSKHHGQAEIKAEVHNH</sequence>
<evidence type="ECO:0000256" key="2">
    <source>
        <dbReference type="SAM" id="MobiDB-lite"/>
    </source>
</evidence>
<dbReference type="InterPro" id="IPR018247">
    <property type="entry name" value="EF_Hand_1_Ca_BS"/>
</dbReference>